<dbReference type="EMBL" id="JAWDJW010002591">
    <property type="protein sequence ID" value="KAK3077700.1"/>
    <property type="molecule type" value="Genomic_DNA"/>
</dbReference>
<keyword evidence="2" id="KW-1185">Reference proteome</keyword>
<feature type="non-terminal residue" evidence="1">
    <location>
        <position position="311"/>
    </location>
</feature>
<evidence type="ECO:0000313" key="1">
    <source>
        <dbReference type="EMBL" id="KAK3077700.1"/>
    </source>
</evidence>
<reference evidence="1" key="1">
    <citation type="submission" date="2024-09" db="EMBL/GenBank/DDBJ databases">
        <title>Black Yeasts Isolated from many extreme environments.</title>
        <authorList>
            <person name="Coleine C."/>
            <person name="Stajich J.E."/>
            <person name="Selbmann L."/>
        </authorList>
    </citation>
    <scope>NUCLEOTIDE SEQUENCE</scope>
    <source>
        <strain evidence="1">CCFEE 5737</strain>
    </source>
</reference>
<accession>A0ACC3DME9</accession>
<name>A0ACC3DME9_9PEZI</name>
<sequence length="311" mass="34436">MRFTDVVRLTLLAGVAAAQNGTSYSVKTPPLDTPWTYEVGTNPWSEYPRPQLQRSQWQNLNGIWRYQNASSLNAVNSPPFNSTLANEVLIPSCLESGLSGIQGTNAFYSWLSTSFTVPSNWTGDRVLLNFGAVDYEATVFVNGHNVTFHRGGYFRFSVDVTEYLSASGTNNLLVFVHDPTDSDDTVIPIGKQTLRPSHIFYRPCSGIWQQVWIESAGSRNYITELDLDANMDGQVNMTVHTSSRNPTPVRVTIRLKGPRGPTSVVAFCNGTSDSPFQFTVPNPRLWSPDSPNLYAVTVTMGNDVIQSYTGF</sequence>
<organism evidence="1 2">
    <name type="scientific">Coniosporium uncinatum</name>
    <dbReference type="NCBI Taxonomy" id="93489"/>
    <lineage>
        <taxon>Eukaryota</taxon>
        <taxon>Fungi</taxon>
        <taxon>Dikarya</taxon>
        <taxon>Ascomycota</taxon>
        <taxon>Pezizomycotina</taxon>
        <taxon>Dothideomycetes</taxon>
        <taxon>Dothideomycetes incertae sedis</taxon>
        <taxon>Coniosporium</taxon>
    </lineage>
</organism>
<protein>
    <submittedName>
        <fullName evidence="1">Uncharacterized protein</fullName>
    </submittedName>
</protein>
<proteinExistence type="predicted"/>
<gene>
    <name evidence="1" type="ORF">LTS18_009537</name>
</gene>
<evidence type="ECO:0000313" key="2">
    <source>
        <dbReference type="Proteomes" id="UP001186974"/>
    </source>
</evidence>
<comment type="caution">
    <text evidence="1">The sequence shown here is derived from an EMBL/GenBank/DDBJ whole genome shotgun (WGS) entry which is preliminary data.</text>
</comment>
<dbReference type="Proteomes" id="UP001186974">
    <property type="component" value="Unassembled WGS sequence"/>
</dbReference>